<dbReference type="OrthoDB" id="10447247at2759"/>
<accession>A0A5B6VVG2</accession>
<reference evidence="1" key="1">
    <citation type="submission" date="2019-08" db="EMBL/GenBank/DDBJ databases">
        <authorList>
            <person name="Liu F."/>
        </authorList>
    </citation>
    <scope>NUCLEOTIDE SEQUENCE [LARGE SCALE GENOMIC DNA]</scope>
    <source>
        <strain evidence="1">PA1801</strain>
        <tissue evidence="1">Leaf</tissue>
    </source>
</reference>
<proteinExistence type="predicted"/>
<name>A0A5B6VVG2_9ROSI</name>
<evidence type="ECO:0000313" key="2">
    <source>
        <dbReference type="Proteomes" id="UP000325315"/>
    </source>
</evidence>
<dbReference type="EMBL" id="SMMG02000005">
    <property type="protein sequence ID" value="KAA3472817.1"/>
    <property type="molecule type" value="Genomic_DNA"/>
</dbReference>
<organism evidence="1 2">
    <name type="scientific">Gossypium australe</name>
    <dbReference type="NCBI Taxonomy" id="47621"/>
    <lineage>
        <taxon>Eukaryota</taxon>
        <taxon>Viridiplantae</taxon>
        <taxon>Streptophyta</taxon>
        <taxon>Embryophyta</taxon>
        <taxon>Tracheophyta</taxon>
        <taxon>Spermatophyta</taxon>
        <taxon>Magnoliopsida</taxon>
        <taxon>eudicotyledons</taxon>
        <taxon>Gunneridae</taxon>
        <taxon>Pentapetalae</taxon>
        <taxon>rosids</taxon>
        <taxon>malvids</taxon>
        <taxon>Malvales</taxon>
        <taxon>Malvaceae</taxon>
        <taxon>Malvoideae</taxon>
        <taxon>Gossypium</taxon>
    </lineage>
</organism>
<keyword evidence="2" id="KW-1185">Reference proteome</keyword>
<sequence>MEKSLEPKIGRIPRRKAYLNDHTICGQRLGRIEGDMQSMKMDVKQVQSKCTNSTRTLTKLENQMSQLMSMMGDIKIKIGIERPLKAEDEQEPEEILFPSRLEEKQKQDEDELVSFLNLFKTLNVNLPLIELIDKFLNTSSF</sequence>
<comment type="caution">
    <text evidence="1">The sequence shown here is derived from an EMBL/GenBank/DDBJ whole genome shotgun (WGS) entry which is preliminary data.</text>
</comment>
<evidence type="ECO:0000313" key="1">
    <source>
        <dbReference type="EMBL" id="KAA3472817.1"/>
    </source>
</evidence>
<gene>
    <name evidence="1" type="ORF">EPI10_023250</name>
</gene>
<dbReference type="Proteomes" id="UP000325315">
    <property type="component" value="Unassembled WGS sequence"/>
</dbReference>
<protein>
    <submittedName>
        <fullName evidence="1">Acidic leucine-rich nuclear phosphoprotein 32 family member B-like</fullName>
    </submittedName>
</protein>
<dbReference type="AlphaFoldDB" id="A0A5B6VVG2"/>